<dbReference type="VEuPathDB" id="FungiDB:BO71DRAFT_172560"/>
<sequence>MVHPPELTMIGSSGSYRRPHPGPRTHSLPIEPLVVAIVKLIRSREWGGVFQLGCDLQLTLVYRVFVGTRLSNDALCTWVNCPVRPLFSGVLIPGTEYMPLSKYRSQPYPTERRPKGPFLWCPPIGVADKVHTADEEGHIEYKPAERERKKTKKKKENGRKDQNLIVRDRHSSNTAVKH</sequence>
<evidence type="ECO:0000256" key="1">
    <source>
        <dbReference type="SAM" id="MobiDB-lite"/>
    </source>
</evidence>
<accession>A0A319DTX4</accession>
<organism evidence="2 3">
    <name type="scientific">Aspergillus ellipticus CBS 707.79</name>
    <dbReference type="NCBI Taxonomy" id="1448320"/>
    <lineage>
        <taxon>Eukaryota</taxon>
        <taxon>Fungi</taxon>
        <taxon>Dikarya</taxon>
        <taxon>Ascomycota</taxon>
        <taxon>Pezizomycotina</taxon>
        <taxon>Eurotiomycetes</taxon>
        <taxon>Eurotiomycetidae</taxon>
        <taxon>Eurotiales</taxon>
        <taxon>Aspergillaceae</taxon>
        <taxon>Aspergillus</taxon>
        <taxon>Aspergillus subgen. Circumdati</taxon>
    </lineage>
</organism>
<dbReference type="Proteomes" id="UP000247810">
    <property type="component" value="Unassembled WGS sequence"/>
</dbReference>
<feature type="region of interest" description="Disordered" evidence="1">
    <location>
        <begin position="135"/>
        <end position="178"/>
    </location>
</feature>
<evidence type="ECO:0000313" key="3">
    <source>
        <dbReference type="Proteomes" id="UP000247810"/>
    </source>
</evidence>
<evidence type="ECO:0000313" key="2">
    <source>
        <dbReference type="EMBL" id="PYH99704.1"/>
    </source>
</evidence>
<protein>
    <submittedName>
        <fullName evidence="2">Uncharacterized protein</fullName>
    </submittedName>
</protein>
<feature type="compositionally biased region" description="Basic and acidic residues" evidence="1">
    <location>
        <begin position="158"/>
        <end position="171"/>
    </location>
</feature>
<proteinExistence type="predicted"/>
<name>A0A319DTX4_9EURO</name>
<keyword evidence="3" id="KW-1185">Reference proteome</keyword>
<dbReference type="AlphaFoldDB" id="A0A319DTX4"/>
<feature type="compositionally biased region" description="Basic and acidic residues" evidence="1">
    <location>
        <begin position="135"/>
        <end position="148"/>
    </location>
</feature>
<reference evidence="2 3" key="1">
    <citation type="submission" date="2018-02" db="EMBL/GenBank/DDBJ databases">
        <title>The genomes of Aspergillus section Nigri reveals drivers in fungal speciation.</title>
        <authorList>
            <consortium name="DOE Joint Genome Institute"/>
            <person name="Vesth T.C."/>
            <person name="Nybo J."/>
            <person name="Theobald S."/>
            <person name="Brandl J."/>
            <person name="Frisvad J.C."/>
            <person name="Nielsen K.F."/>
            <person name="Lyhne E.K."/>
            <person name="Kogle M.E."/>
            <person name="Kuo A."/>
            <person name="Riley R."/>
            <person name="Clum A."/>
            <person name="Nolan M."/>
            <person name="Lipzen A."/>
            <person name="Salamov A."/>
            <person name="Henrissat B."/>
            <person name="Wiebenga A."/>
            <person name="De vries R.P."/>
            <person name="Grigoriev I.V."/>
            <person name="Mortensen U.H."/>
            <person name="Andersen M.R."/>
            <person name="Baker S.E."/>
        </authorList>
    </citation>
    <scope>NUCLEOTIDE SEQUENCE [LARGE SCALE GENOMIC DNA]</scope>
    <source>
        <strain evidence="2 3">CBS 707.79</strain>
    </source>
</reference>
<dbReference type="EMBL" id="KZ825800">
    <property type="protein sequence ID" value="PYH99704.1"/>
    <property type="molecule type" value="Genomic_DNA"/>
</dbReference>
<feature type="region of interest" description="Disordered" evidence="1">
    <location>
        <begin position="1"/>
        <end position="24"/>
    </location>
</feature>
<gene>
    <name evidence="2" type="ORF">BO71DRAFT_172560</name>
</gene>